<keyword evidence="8" id="KW-1185">Reference proteome</keyword>
<keyword evidence="4" id="KW-0472">Membrane</keyword>
<dbReference type="SMART" id="SM00304">
    <property type="entry name" value="HAMP"/>
    <property type="match status" value="1"/>
</dbReference>
<dbReference type="EMBL" id="FRFD01000006">
    <property type="protein sequence ID" value="SHO49148.1"/>
    <property type="molecule type" value="Genomic_DNA"/>
</dbReference>
<feature type="transmembrane region" description="Helical" evidence="4">
    <location>
        <begin position="314"/>
        <end position="337"/>
    </location>
</feature>
<keyword evidence="4" id="KW-1133">Transmembrane helix</keyword>
<dbReference type="InterPro" id="IPR004089">
    <property type="entry name" value="MCPsignal_dom"/>
</dbReference>
<evidence type="ECO:0000256" key="3">
    <source>
        <dbReference type="PROSITE-ProRule" id="PRU00284"/>
    </source>
</evidence>
<dbReference type="GO" id="GO:0007165">
    <property type="term" value="P:signal transduction"/>
    <property type="evidence" value="ECO:0007669"/>
    <property type="project" value="UniProtKB-KW"/>
</dbReference>
<evidence type="ECO:0000256" key="4">
    <source>
        <dbReference type="SAM" id="Phobius"/>
    </source>
</evidence>
<dbReference type="SMART" id="SM00283">
    <property type="entry name" value="MA"/>
    <property type="match status" value="1"/>
</dbReference>
<dbReference type="InterPro" id="IPR003660">
    <property type="entry name" value="HAMP_dom"/>
</dbReference>
<dbReference type="STRING" id="1121345.SAMN02745217_02146"/>
<dbReference type="CDD" id="cd06225">
    <property type="entry name" value="HAMP"/>
    <property type="match status" value="1"/>
</dbReference>
<dbReference type="PANTHER" id="PTHR32089">
    <property type="entry name" value="METHYL-ACCEPTING CHEMOTAXIS PROTEIN MCPB"/>
    <property type="match status" value="1"/>
</dbReference>
<keyword evidence="4" id="KW-0812">Transmembrane</keyword>
<dbReference type="OrthoDB" id="9760371at2"/>
<dbReference type="GO" id="GO:0016020">
    <property type="term" value="C:membrane"/>
    <property type="evidence" value="ECO:0007669"/>
    <property type="project" value="InterPro"/>
</dbReference>
<evidence type="ECO:0000313" key="7">
    <source>
        <dbReference type="EMBL" id="SHO49148.1"/>
    </source>
</evidence>
<feature type="domain" description="Methyl-accepting transducer" evidence="5">
    <location>
        <begin position="406"/>
        <end position="649"/>
    </location>
</feature>
<comment type="similarity">
    <text evidence="2">Belongs to the methyl-accepting chemotaxis (MCP) protein family.</text>
</comment>
<dbReference type="PROSITE" id="PS50885">
    <property type="entry name" value="HAMP"/>
    <property type="match status" value="1"/>
</dbReference>
<dbReference type="Pfam" id="PF00015">
    <property type="entry name" value="MCPsignal"/>
    <property type="match status" value="1"/>
</dbReference>
<keyword evidence="1 3" id="KW-0807">Transducer</keyword>
<dbReference type="Pfam" id="PF00672">
    <property type="entry name" value="HAMP"/>
    <property type="match status" value="1"/>
</dbReference>
<dbReference type="Gene3D" id="1.10.287.950">
    <property type="entry name" value="Methyl-accepting chemotaxis protein"/>
    <property type="match status" value="1"/>
</dbReference>
<organism evidence="7 8">
    <name type="scientific">Anaerocolumna xylanovorans DSM 12503</name>
    <dbReference type="NCBI Taxonomy" id="1121345"/>
    <lineage>
        <taxon>Bacteria</taxon>
        <taxon>Bacillati</taxon>
        <taxon>Bacillota</taxon>
        <taxon>Clostridia</taxon>
        <taxon>Lachnospirales</taxon>
        <taxon>Lachnospiraceae</taxon>
        <taxon>Anaerocolumna</taxon>
    </lineage>
</organism>
<feature type="domain" description="HAMP" evidence="6">
    <location>
        <begin position="335"/>
        <end position="387"/>
    </location>
</feature>
<dbReference type="Proteomes" id="UP000184612">
    <property type="component" value="Unassembled WGS sequence"/>
</dbReference>
<dbReference type="PROSITE" id="PS50111">
    <property type="entry name" value="CHEMOTAXIS_TRANSDUC_2"/>
    <property type="match status" value="1"/>
</dbReference>
<sequence>MNTKMRLKDKRRSKSFGFHSIRFRIIISYFIPAILILLTGAFTYSKSSAVLGETYREAALSTLTARGDYIELVMESIRTKANQLSSNANIAKYYAGAYKKGSQEEYSAYDAAYKDVIAMAGADKYIYAASILSKKQDAISSFANFSSDYSYDIFESSDFLSNLLNGEKEVWIKGHDYLSQMLKLDDNKIGFSYIRALQNKSGKTLGYIVIDLKKDALEKVLKEADFGQSSEIALWLNSDSKIESPLNQEHYTLDKAGVFEKEKARNNNSGSLLVPGEKGMNYFIFRNINATEFYLYGIIPKNQILMKVDMIKKITATCILLAIFLALLTGTAVASGINSTVGKIRKAVEKASQGDLTAEITRCGRDELGVLAAGINRMLYEMKTLIQNNQSVAKQVIDSGDQVQTVTERMKESSGAILSCVEELKEGAASQAKEAESCLLEMEELSKKVNVVYQKADKVIETTKDSRELALSGVKTIEDLKGHTVAVTAQMQQIGREIEDLEENSMTINRIVDVINGIAEQTNLLALNASIEAARAGGMGRGFAVVAQEIRKLAEESAEAAVKIKANINGIQTNNRQVIITVKSAGETVENQGTALADAIAMFHQINGCVDNLAVNMEDIVTELREVETVKSVNLEMTENLSALLEQSAAVFETVNQTAILQMAAAGELNQASKELADHSTMLKEAVKAFVI</sequence>
<feature type="transmembrane region" description="Helical" evidence="4">
    <location>
        <begin position="21"/>
        <end position="44"/>
    </location>
</feature>
<dbReference type="SUPFAM" id="SSF58104">
    <property type="entry name" value="Methyl-accepting chemotaxis protein (MCP) signaling domain"/>
    <property type="match status" value="1"/>
</dbReference>
<evidence type="ECO:0000313" key="8">
    <source>
        <dbReference type="Proteomes" id="UP000184612"/>
    </source>
</evidence>
<gene>
    <name evidence="7" type="ORF">SAMN02745217_02146</name>
</gene>
<name>A0A1M7Y9E2_9FIRM</name>
<dbReference type="RefSeq" id="WP_073588852.1">
    <property type="nucleotide sequence ID" value="NZ_FRFD01000006.1"/>
</dbReference>
<dbReference type="CDD" id="cd11386">
    <property type="entry name" value="MCP_signal"/>
    <property type="match status" value="1"/>
</dbReference>
<evidence type="ECO:0000259" key="6">
    <source>
        <dbReference type="PROSITE" id="PS50885"/>
    </source>
</evidence>
<dbReference type="Gene3D" id="6.10.340.10">
    <property type="match status" value="1"/>
</dbReference>
<evidence type="ECO:0000256" key="1">
    <source>
        <dbReference type="ARBA" id="ARBA00023224"/>
    </source>
</evidence>
<protein>
    <submittedName>
        <fullName evidence="7">HAMP domain-containing protein</fullName>
    </submittedName>
</protein>
<proteinExistence type="inferred from homology"/>
<dbReference type="PANTHER" id="PTHR32089:SF112">
    <property type="entry name" value="LYSOZYME-LIKE PROTEIN-RELATED"/>
    <property type="match status" value="1"/>
</dbReference>
<evidence type="ECO:0000259" key="5">
    <source>
        <dbReference type="PROSITE" id="PS50111"/>
    </source>
</evidence>
<evidence type="ECO:0000256" key="2">
    <source>
        <dbReference type="ARBA" id="ARBA00029447"/>
    </source>
</evidence>
<accession>A0A1M7Y9E2</accession>
<dbReference type="AlphaFoldDB" id="A0A1M7Y9E2"/>
<reference evidence="7 8" key="1">
    <citation type="submission" date="2016-12" db="EMBL/GenBank/DDBJ databases">
        <authorList>
            <person name="Song W.-J."/>
            <person name="Kurnit D.M."/>
        </authorList>
    </citation>
    <scope>NUCLEOTIDE SEQUENCE [LARGE SCALE GENOMIC DNA]</scope>
    <source>
        <strain evidence="7 8">DSM 12503</strain>
    </source>
</reference>